<keyword evidence="3" id="KW-0804">Transcription</keyword>
<dbReference type="EMBL" id="CP058555">
    <property type="protein sequence ID" value="QMV70583.1"/>
    <property type="molecule type" value="Genomic_DNA"/>
</dbReference>
<dbReference type="Proteomes" id="UP000515450">
    <property type="component" value="Chromosome"/>
</dbReference>
<keyword evidence="6" id="KW-1185">Reference proteome</keyword>
<organism evidence="5 6">
    <name type="scientific">Sphingobacterium paramultivorum</name>
    <dbReference type="NCBI Taxonomy" id="2886510"/>
    <lineage>
        <taxon>Bacteria</taxon>
        <taxon>Pseudomonadati</taxon>
        <taxon>Bacteroidota</taxon>
        <taxon>Sphingobacteriia</taxon>
        <taxon>Sphingobacteriales</taxon>
        <taxon>Sphingobacteriaceae</taxon>
        <taxon>Sphingobacterium</taxon>
    </lineage>
</organism>
<feature type="domain" description="HTH araC/xylS-type" evidence="4">
    <location>
        <begin position="169"/>
        <end position="269"/>
    </location>
</feature>
<dbReference type="SMART" id="SM00342">
    <property type="entry name" value="HTH_ARAC"/>
    <property type="match status" value="1"/>
</dbReference>
<dbReference type="PANTHER" id="PTHR43280">
    <property type="entry name" value="ARAC-FAMILY TRANSCRIPTIONAL REGULATOR"/>
    <property type="match status" value="1"/>
</dbReference>
<gene>
    <name evidence="5" type="ORF">HS960_24310</name>
</gene>
<dbReference type="GO" id="GO:0043565">
    <property type="term" value="F:sequence-specific DNA binding"/>
    <property type="evidence" value="ECO:0007669"/>
    <property type="project" value="InterPro"/>
</dbReference>
<dbReference type="PANTHER" id="PTHR43280:SF28">
    <property type="entry name" value="HTH-TYPE TRANSCRIPTIONAL ACTIVATOR RHAS"/>
    <property type="match status" value="1"/>
</dbReference>
<protein>
    <submittedName>
        <fullName evidence="5">Helix-turn-helix transcriptional regulator</fullName>
    </submittedName>
</protein>
<sequence length="273" mass="32280">MMNLSFESQKIKHKQKLELNKTGFDFALVYISEGILVSKGNNLKFSKENLLFLNKDFETLETKKDTIAFVLYFSNSYFKDLHFIQQNFRLSHNPVDIFNSKTLLNKSLSLKKENKKLIERVISLIQQYESEDTASSIFIFHQTMSLFALVENILKDLELPINESYEMSQEIEQYIQQNIYFPDKLQIKSIADQFQISANYFGAFFKKRYSKSYKVYIDDIRIKLVEERLASNRYTMKQIVEELGFNDESHLTNFYKKKRNITPSSYKRAKNSA</sequence>
<proteinExistence type="predicted"/>
<dbReference type="Gene3D" id="1.10.10.60">
    <property type="entry name" value="Homeodomain-like"/>
    <property type="match status" value="2"/>
</dbReference>
<dbReference type="InterPro" id="IPR018060">
    <property type="entry name" value="HTH_AraC"/>
</dbReference>
<keyword evidence="1" id="KW-0805">Transcription regulation</keyword>
<name>A0A7G5E9A8_9SPHI</name>
<evidence type="ECO:0000256" key="3">
    <source>
        <dbReference type="ARBA" id="ARBA00023163"/>
    </source>
</evidence>
<evidence type="ECO:0000259" key="4">
    <source>
        <dbReference type="PROSITE" id="PS01124"/>
    </source>
</evidence>
<dbReference type="PROSITE" id="PS01124">
    <property type="entry name" value="HTH_ARAC_FAMILY_2"/>
    <property type="match status" value="1"/>
</dbReference>
<keyword evidence="2" id="KW-0238">DNA-binding</keyword>
<evidence type="ECO:0000256" key="1">
    <source>
        <dbReference type="ARBA" id="ARBA00023015"/>
    </source>
</evidence>
<evidence type="ECO:0000313" key="6">
    <source>
        <dbReference type="Proteomes" id="UP000515450"/>
    </source>
</evidence>
<reference evidence="5 6" key="1">
    <citation type="journal article" date="2020" name="G3 (Bethesda)">
        <title>CeMbio - The Caenorhabditis elegans Microbiome Resource.</title>
        <authorList>
            <person name="Dirksen P."/>
            <person name="Assie A."/>
            <person name="Zimmermann J."/>
            <person name="Zhang F."/>
            <person name="Tietje A.M."/>
            <person name="Marsh S.A."/>
            <person name="Felix M.A."/>
            <person name="Shapira M."/>
            <person name="Kaleta C."/>
            <person name="Schulenburg H."/>
            <person name="Samuel B."/>
        </authorList>
    </citation>
    <scope>NUCLEOTIDE SEQUENCE [LARGE SCALE GENOMIC DNA]</scope>
    <source>
        <strain evidence="5 6">BIGb0170</strain>
    </source>
</reference>
<dbReference type="GO" id="GO:0003700">
    <property type="term" value="F:DNA-binding transcription factor activity"/>
    <property type="evidence" value="ECO:0007669"/>
    <property type="project" value="InterPro"/>
</dbReference>
<dbReference type="SUPFAM" id="SSF46689">
    <property type="entry name" value="Homeodomain-like"/>
    <property type="match status" value="1"/>
</dbReference>
<dbReference type="InterPro" id="IPR009057">
    <property type="entry name" value="Homeodomain-like_sf"/>
</dbReference>
<dbReference type="RefSeq" id="WP_153847259.1">
    <property type="nucleotide sequence ID" value="NZ_CP058555.1"/>
</dbReference>
<evidence type="ECO:0000256" key="2">
    <source>
        <dbReference type="ARBA" id="ARBA00023125"/>
    </source>
</evidence>
<dbReference type="Pfam" id="PF12833">
    <property type="entry name" value="HTH_18"/>
    <property type="match status" value="1"/>
</dbReference>
<accession>A0A7G5E9A8</accession>
<dbReference type="AlphaFoldDB" id="A0A7G5E9A8"/>
<evidence type="ECO:0000313" key="5">
    <source>
        <dbReference type="EMBL" id="QMV70583.1"/>
    </source>
</evidence>